<evidence type="ECO:0000313" key="2">
    <source>
        <dbReference type="Proteomes" id="UP001062846"/>
    </source>
</evidence>
<sequence>MGRISDTIQGLKPAMMMVTVQAALAGVNIFYKLAGNIGMSLRVLIAYRFIFAAAFIVPLALVVERKSRPKLTWVVVCQAFLCGLLGGSLAQNLYAESLVLTSATFAAAMTNLVPAITFVLALSFGMERLGFGTWAGKAKVVGTLLCIGGAMLLTFYKGAEINIWSTSVDLLHKGPNHGGHVAASHPKAGNPVLGALLIVCCCFSLAMGLIVQAKMMRNYPCAYSSTAMMITFGAIQATVFALCTERDWSQWELGWDIKLLTVSYTGIVASGAMFTFMAWCVQMRGPLYVSVFNPLMLVLVALAGFLVLDEKLHLGTVLGAVVIILGLYTVLWGKGKELKRITQLMPSKSSMESEHIEIIISSSAENSININSSSRSSMLVVIPNDVSMAYTLDDALDDDVSETNKAKEQEDDDEEEEEQEDGYYDDEGKGDNSEATAPKV</sequence>
<reference evidence="1" key="1">
    <citation type="submission" date="2022-02" db="EMBL/GenBank/DDBJ databases">
        <title>Plant Genome Project.</title>
        <authorList>
            <person name="Zhang R.-G."/>
        </authorList>
    </citation>
    <scope>NUCLEOTIDE SEQUENCE</scope>
    <source>
        <strain evidence="1">AT1</strain>
    </source>
</reference>
<name>A0ACC0LUN3_RHOML</name>
<protein>
    <submittedName>
        <fullName evidence="1">Uncharacterized protein</fullName>
    </submittedName>
</protein>
<accession>A0ACC0LUN3</accession>
<dbReference type="Proteomes" id="UP001062846">
    <property type="component" value="Chromosome 11"/>
</dbReference>
<keyword evidence="2" id="KW-1185">Reference proteome</keyword>
<proteinExistence type="predicted"/>
<evidence type="ECO:0000313" key="1">
    <source>
        <dbReference type="EMBL" id="KAI8532216.1"/>
    </source>
</evidence>
<gene>
    <name evidence="1" type="ORF">RHMOL_Rhmol11G0195800</name>
</gene>
<organism evidence="1 2">
    <name type="scientific">Rhododendron molle</name>
    <name type="common">Chinese azalea</name>
    <name type="synonym">Azalea mollis</name>
    <dbReference type="NCBI Taxonomy" id="49168"/>
    <lineage>
        <taxon>Eukaryota</taxon>
        <taxon>Viridiplantae</taxon>
        <taxon>Streptophyta</taxon>
        <taxon>Embryophyta</taxon>
        <taxon>Tracheophyta</taxon>
        <taxon>Spermatophyta</taxon>
        <taxon>Magnoliopsida</taxon>
        <taxon>eudicotyledons</taxon>
        <taxon>Gunneridae</taxon>
        <taxon>Pentapetalae</taxon>
        <taxon>asterids</taxon>
        <taxon>Ericales</taxon>
        <taxon>Ericaceae</taxon>
        <taxon>Ericoideae</taxon>
        <taxon>Rhodoreae</taxon>
        <taxon>Rhododendron</taxon>
    </lineage>
</organism>
<dbReference type="EMBL" id="CM046398">
    <property type="protein sequence ID" value="KAI8532216.1"/>
    <property type="molecule type" value="Genomic_DNA"/>
</dbReference>
<comment type="caution">
    <text evidence="1">The sequence shown here is derived from an EMBL/GenBank/DDBJ whole genome shotgun (WGS) entry which is preliminary data.</text>
</comment>